<gene>
    <name evidence="2" type="ORF">AZF04_13435</name>
</gene>
<keyword evidence="3" id="KW-1185">Reference proteome</keyword>
<proteinExistence type="predicted"/>
<keyword evidence="1" id="KW-1133">Transmembrane helix</keyword>
<comment type="caution">
    <text evidence="2">The sequence shown here is derived from an EMBL/GenBank/DDBJ whole genome shotgun (WGS) entry which is preliminary data.</text>
</comment>
<protein>
    <submittedName>
        <fullName evidence="2">Uncharacterized protein</fullName>
    </submittedName>
</protein>
<keyword evidence="1" id="KW-0812">Transmembrane</keyword>
<reference evidence="2" key="1">
    <citation type="submission" date="2016-02" db="EMBL/GenBank/DDBJ databases">
        <title>Genome sequence of Bacillus trypoxylicola KCTC 13244(T).</title>
        <authorList>
            <person name="Jeong H."/>
            <person name="Park S.-H."/>
            <person name="Choi S.-K."/>
        </authorList>
    </citation>
    <scope>NUCLEOTIDE SEQUENCE [LARGE SCALE GENOMIC DNA]</scope>
    <source>
        <strain evidence="2">KCTC 13244</strain>
    </source>
</reference>
<evidence type="ECO:0000256" key="1">
    <source>
        <dbReference type="SAM" id="Phobius"/>
    </source>
</evidence>
<name>A0A162CR24_9BACI</name>
<evidence type="ECO:0000313" key="3">
    <source>
        <dbReference type="Proteomes" id="UP000075806"/>
    </source>
</evidence>
<dbReference type="RefSeq" id="WP_061950258.1">
    <property type="nucleotide sequence ID" value="NZ_LTAO01000039.1"/>
</dbReference>
<dbReference type="Proteomes" id="UP000075806">
    <property type="component" value="Unassembled WGS sequence"/>
</dbReference>
<dbReference type="STRING" id="519424.AZF04_13435"/>
<feature type="transmembrane region" description="Helical" evidence="1">
    <location>
        <begin position="12"/>
        <end position="45"/>
    </location>
</feature>
<dbReference type="EMBL" id="LTAO01000039">
    <property type="protein sequence ID" value="KYG26082.1"/>
    <property type="molecule type" value="Genomic_DNA"/>
</dbReference>
<keyword evidence="1" id="KW-0472">Membrane</keyword>
<organism evidence="2 3">
    <name type="scientific">Alkalihalobacillus trypoxylicola</name>
    <dbReference type="NCBI Taxonomy" id="519424"/>
    <lineage>
        <taxon>Bacteria</taxon>
        <taxon>Bacillati</taxon>
        <taxon>Bacillota</taxon>
        <taxon>Bacilli</taxon>
        <taxon>Bacillales</taxon>
        <taxon>Bacillaceae</taxon>
        <taxon>Alkalihalobacillus</taxon>
    </lineage>
</organism>
<evidence type="ECO:0000313" key="2">
    <source>
        <dbReference type="EMBL" id="KYG26082.1"/>
    </source>
</evidence>
<dbReference type="AlphaFoldDB" id="A0A162CR24"/>
<accession>A0A162CR24</accession>
<sequence>MRMRSFLMKLSFLLAGLSLVFLSIVLGYGLVGFISAFIFVILAALFSKPPKGEPNNGNN</sequence>